<feature type="region of interest" description="Disordered" evidence="1">
    <location>
        <begin position="126"/>
        <end position="175"/>
    </location>
</feature>
<sequence length="241" mass="25937">MAADPFSMDETTTAKTTEKLLVAPVVTFTITPPAPASQPTTQTSAFVTEITEEQSTMSPSIPVISPTLEGRVLKEKEEQNVPVRATTTEASPLAQTTELPSIITVSTENEEEVRTTTETATAATRADFESEETPDVSAAIDIRDHQNTTVKEPTTSELPPTTTRAASTTASTDLSTTTIDEDAEPFDLEKLSGVFEQDGSFIPDHLVNQPSVEPVFPRVELPEESTELIGGDQRAKQVKTS</sequence>
<evidence type="ECO:0000313" key="2">
    <source>
        <dbReference type="EMBL" id="VDM79997.1"/>
    </source>
</evidence>
<gene>
    <name evidence="2" type="ORF">SVUK_LOCUS14995</name>
</gene>
<proteinExistence type="predicted"/>
<feature type="compositionally biased region" description="Low complexity" evidence="1">
    <location>
        <begin position="152"/>
        <end position="175"/>
    </location>
</feature>
<keyword evidence="3" id="KW-1185">Reference proteome</keyword>
<evidence type="ECO:0000313" key="3">
    <source>
        <dbReference type="Proteomes" id="UP000270094"/>
    </source>
</evidence>
<name>A0A3P7JUV6_STRVU</name>
<organism evidence="2 3">
    <name type="scientific">Strongylus vulgaris</name>
    <name type="common">Blood worm</name>
    <dbReference type="NCBI Taxonomy" id="40348"/>
    <lineage>
        <taxon>Eukaryota</taxon>
        <taxon>Metazoa</taxon>
        <taxon>Ecdysozoa</taxon>
        <taxon>Nematoda</taxon>
        <taxon>Chromadorea</taxon>
        <taxon>Rhabditida</taxon>
        <taxon>Rhabditina</taxon>
        <taxon>Rhabditomorpha</taxon>
        <taxon>Strongyloidea</taxon>
        <taxon>Strongylidae</taxon>
        <taxon>Strongylus</taxon>
    </lineage>
</organism>
<accession>A0A3P7JUV6</accession>
<dbReference type="AlphaFoldDB" id="A0A3P7JUV6"/>
<protein>
    <submittedName>
        <fullName evidence="2">Uncharacterized protein</fullName>
    </submittedName>
</protein>
<dbReference type="Proteomes" id="UP000270094">
    <property type="component" value="Unassembled WGS sequence"/>
</dbReference>
<dbReference type="OrthoDB" id="5866574at2759"/>
<reference evidence="2 3" key="1">
    <citation type="submission" date="2018-11" db="EMBL/GenBank/DDBJ databases">
        <authorList>
            <consortium name="Pathogen Informatics"/>
        </authorList>
    </citation>
    <scope>NUCLEOTIDE SEQUENCE [LARGE SCALE GENOMIC DNA]</scope>
</reference>
<dbReference type="EMBL" id="UYYB01107032">
    <property type="protein sequence ID" value="VDM79997.1"/>
    <property type="molecule type" value="Genomic_DNA"/>
</dbReference>
<evidence type="ECO:0000256" key="1">
    <source>
        <dbReference type="SAM" id="MobiDB-lite"/>
    </source>
</evidence>